<dbReference type="PANTHER" id="PTHR23026:SF123">
    <property type="entry name" value="NAD(P)H NITROREDUCTASE RV3131-RELATED"/>
    <property type="match status" value="1"/>
</dbReference>
<dbReference type="Proteomes" id="UP000198889">
    <property type="component" value="Unassembled WGS sequence"/>
</dbReference>
<dbReference type="InterPro" id="IPR050627">
    <property type="entry name" value="Nitroreductase/BluB"/>
</dbReference>
<evidence type="ECO:0000313" key="3">
    <source>
        <dbReference type="Proteomes" id="UP000198889"/>
    </source>
</evidence>
<dbReference type="NCBIfam" id="NF047509">
    <property type="entry name" value="Rv3131_FMN_oxido"/>
    <property type="match status" value="1"/>
</dbReference>
<protein>
    <submittedName>
        <fullName evidence="2">Nitroreductase family protein</fullName>
    </submittedName>
</protein>
<name>A0A1G4R7I6_9HYPH</name>
<dbReference type="EMBL" id="FMTP01000002">
    <property type="protein sequence ID" value="SCW52697.1"/>
    <property type="molecule type" value="Genomic_DNA"/>
</dbReference>
<dbReference type="GO" id="GO:0016491">
    <property type="term" value="F:oxidoreductase activity"/>
    <property type="evidence" value="ECO:0007669"/>
    <property type="project" value="InterPro"/>
</dbReference>
<reference evidence="3" key="1">
    <citation type="submission" date="2016-10" db="EMBL/GenBank/DDBJ databases">
        <authorList>
            <person name="Varghese N."/>
            <person name="Submissions S."/>
        </authorList>
    </citation>
    <scope>NUCLEOTIDE SEQUENCE [LARGE SCALE GENOMIC DNA]</scope>
    <source>
        <strain evidence="3">CGMCC 1.1761</strain>
    </source>
</reference>
<dbReference type="Pfam" id="PF00881">
    <property type="entry name" value="Nitroreductase"/>
    <property type="match status" value="1"/>
</dbReference>
<dbReference type="STRING" id="177413.SAMN05660859_1426"/>
<proteinExistence type="predicted"/>
<feature type="domain" description="Nitroreductase" evidence="1">
    <location>
        <begin position="150"/>
        <end position="346"/>
    </location>
</feature>
<evidence type="ECO:0000313" key="2">
    <source>
        <dbReference type="EMBL" id="SCW52697.1"/>
    </source>
</evidence>
<dbReference type="SUPFAM" id="SSF55469">
    <property type="entry name" value="FMN-dependent nitroreductase-like"/>
    <property type="match status" value="2"/>
</dbReference>
<gene>
    <name evidence="2" type="ORF">SAMN05660859_1426</name>
</gene>
<sequence length="363" mass="39100">MNRRHLLIAGAGGVAAVAAGGGLAWRHTVGSTGAYERYSAELRAPLPNDPPVLDLVRTATLAASGHNTQPWRFRLTPGTIELLPDLTRATPVVDPVDHHLFVSLGCAAETLAIAGAATGRPGEFSTAPEGSLRYSFAPAPPRPDPLFAAIARRQSTRTLYDGRPVPNEALARLQQAGTREGVRCVLLTERPRLDQLRDLTLAGNEAQMRDPAFLAELKHWLRFNPASAMRHGDGLYAAANDSPPLPDWLGPRAFDLFVTPAAENEKYARQIDSSPGIAIFFADQADRAHWIEVGRACQRFALAATAQGLKLACLNQAVEVARLRPELAALAGEPGLRPDMVMRFGYGPTLPFAPRRPVAEVLA</sequence>
<dbReference type="AlphaFoldDB" id="A0A1G4R7I6"/>
<dbReference type="PANTHER" id="PTHR23026">
    <property type="entry name" value="NADPH NITROREDUCTASE"/>
    <property type="match status" value="1"/>
</dbReference>
<dbReference type="InterPro" id="IPR029479">
    <property type="entry name" value="Nitroreductase"/>
</dbReference>
<organism evidence="2 3">
    <name type="scientific">Ancylobacter rudongensis</name>
    <dbReference type="NCBI Taxonomy" id="177413"/>
    <lineage>
        <taxon>Bacteria</taxon>
        <taxon>Pseudomonadati</taxon>
        <taxon>Pseudomonadota</taxon>
        <taxon>Alphaproteobacteria</taxon>
        <taxon>Hyphomicrobiales</taxon>
        <taxon>Xanthobacteraceae</taxon>
        <taxon>Ancylobacter</taxon>
    </lineage>
</organism>
<dbReference type="RefSeq" id="WP_091437313.1">
    <property type="nucleotide sequence ID" value="NZ_FMTP01000002.1"/>
</dbReference>
<evidence type="ECO:0000259" key="1">
    <source>
        <dbReference type="Pfam" id="PF00881"/>
    </source>
</evidence>
<dbReference type="Gene3D" id="3.40.109.10">
    <property type="entry name" value="NADH Oxidase"/>
    <property type="match status" value="1"/>
</dbReference>
<dbReference type="InterPro" id="IPR000415">
    <property type="entry name" value="Nitroreductase-like"/>
</dbReference>
<accession>A0A1G4R7I6</accession>
<keyword evidence="3" id="KW-1185">Reference proteome</keyword>